<evidence type="ECO:0000313" key="1">
    <source>
        <dbReference type="EMBL" id="EGG06096.1"/>
    </source>
</evidence>
<organism evidence="2">
    <name type="scientific">Melampsora larici-populina (strain 98AG31 / pathotype 3-4-7)</name>
    <name type="common">Poplar leaf rust fungus</name>
    <dbReference type="NCBI Taxonomy" id="747676"/>
    <lineage>
        <taxon>Eukaryota</taxon>
        <taxon>Fungi</taxon>
        <taxon>Dikarya</taxon>
        <taxon>Basidiomycota</taxon>
        <taxon>Pucciniomycotina</taxon>
        <taxon>Pucciniomycetes</taxon>
        <taxon>Pucciniales</taxon>
        <taxon>Melampsoraceae</taxon>
        <taxon>Melampsora</taxon>
    </lineage>
</organism>
<protein>
    <submittedName>
        <fullName evidence="1">Uncharacterized protein</fullName>
    </submittedName>
</protein>
<gene>
    <name evidence="1" type="ORF">MELLADRAFT_63656</name>
</gene>
<proteinExistence type="predicted"/>
<reference evidence="2" key="1">
    <citation type="journal article" date="2011" name="Proc. Natl. Acad. Sci. U.S.A.">
        <title>Obligate biotrophy features unraveled by the genomic analysis of rust fungi.</title>
        <authorList>
            <person name="Duplessis S."/>
            <person name="Cuomo C.A."/>
            <person name="Lin Y.-C."/>
            <person name="Aerts A."/>
            <person name="Tisserant E."/>
            <person name="Veneault-Fourrey C."/>
            <person name="Joly D.L."/>
            <person name="Hacquard S."/>
            <person name="Amselem J."/>
            <person name="Cantarel B.L."/>
            <person name="Chiu R."/>
            <person name="Coutinho P.M."/>
            <person name="Feau N."/>
            <person name="Field M."/>
            <person name="Frey P."/>
            <person name="Gelhaye E."/>
            <person name="Goldberg J."/>
            <person name="Grabherr M.G."/>
            <person name="Kodira C.D."/>
            <person name="Kohler A."/>
            <person name="Kuees U."/>
            <person name="Lindquist E.A."/>
            <person name="Lucas S.M."/>
            <person name="Mago R."/>
            <person name="Mauceli E."/>
            <person name="Morin E."/>
            <person name="Murat C."/>
            <person name="Pangilinan J.L."/>
            <person name="Park R."/>
            <person name="Pearson M."/>
            <person name="Quesneville H."/>
            <person name="Rouhier N."/>
            <person name="Sakthikumar S."/>
            <person name="Salamov A.A."/>
            <person name="Schmutz J."/>
            <person name="Selles B."/>
            <person name="Shapiro H."/>
            <person name="Tanguay P."/>
            <person name="Tuskan G.A."/>
            <person name="Henrissat B."/>
            <person name="Van de Peer Y."/>
            <person name="Rouze P."/>
            <person name="Ellis J.G."/>
            <person name="Dodds P.N."/>
            <person name="Schein J.E."/>
            <person name="Zhong S."/>
            <person name="Hamelin R.C."/>
            <person name="Grigoriev I.V."/>
            <person name="Szabo L.J."/>
            <person name="Martin F."/>
        </authorList>
    </citation>
    <scope>NUCLEOTIDE SEQUENCE [LARGE SCALE GENOMIC DNA]</scope>
    <source>
        <strain evidence="2">98AG31 / pathotype 3-4-7</strain>
    </source>
</reference>
<dbReference type="AlphaFoldDB" id="F4RNH3"/>
<sequence>MVAEKKKVLSIFFLIVDHSPCADTFQNQVCKDYFDFLIKSGANPVYVSIFQLRNYTMMGDVFEVKVMAGDHLVNELHFSIPQWWSRKTICFMETIEKQVDFHATSRDLFPGESRTRIRFINTSATAHGFVTLHLPANMYSKKFQDHLLANNLAALGMTPSLLPKLEYMLSIFPADNSKINLHPLGGVVDDHYSSDNEISHCDLSKTNPDVALASSLAADQHKLGEVRNPVQTEVATLKAEMQKSISAFADFQKEILEVMPKRLEDLKKAQDAINNINTKLVSIEDMIAGGKVAKWSADVAQDSNSLPAASDIFG</sequence>
<keyword evidence="2" id="KW-1185">Reference proteome</keyword>
<dbReference type="RefSeq" id="XP_007410747.1">
    <property type="nucleotide sequence ID" value="XM_007410685.1"/>
</dbReference>
<dbReference type="HOGENOM" id="CLU_027439_0_0_1"/>
<accession>F4RNH3</accession>
<dbReference type="EMBL" id="GL883110">
    <property type="protein sequence ID" value="EGG06096.1"/>
    <property type="molecule type" value="Genomic_DNA"/>
</dbReference>
<evidence type="ECO:0000313" key="2">
    <source>
        <dbReference type="Proteomes" id="UP000001072"/>
    </source>
</evidence>
<dbReference type="GeneID" id="18930125"/>
<dbReference type="Proteomes" id="UP000001072">
    <property type="component" value="Unassembled WGS sequence"/>
</dbReference>
<dbReference type="VEuPathDB" id="FungiDB:MELLADRAFT_63656"/>
<name>F4RNH3_MELLP</name>
<dbReference type="InParanoid" id="F4RNH3"/>
<dbReference type="KEGG" id="mlr:MELLADRAFT_63656"/>